<dbReference type="SUPFAM" id="SSF52540">
    <property type="entry name" value="P-loop containing nucleoside triphosphate hydrolases"/>
    <property type="match status" value="1"/>
</dbReference>
<dbReference type="GO" id="GO:0005524">
    <property type="term" value="F:ATP binding"/>
    <property type="evidence" value="ECO:0007669"/>
    <property type="project" value="InterPro"/>
</dbReference>
<feature type="domain" description="SF4 helicase" evidence="2">
    <location>
        <begin position="498"/>
        <end position="747"/>
    </location>
</feature>
<evidence type="ECO:0000313" key="4">
    <source>
        <dbReference type="Proteomes" id="UP000785679"/>
    </source>
</evidence>
<evidence type="ECO:0000256" key="1">
    <source>
        <dbReference type="SAM" id="MobiDB-lite"/>
    </source>
</evidence>
<protein>
    <recommendedName>
        <fullName evidence="2">SF4 helicase domain-containing protein</fullName>
    </recommendedName>
</protein>
<dbReference type="InterPro" id="IPR007694">
    <property type="entry name" value="DNA_helicase_DnaB-like_C"/>
</dbReference>
<feature type="region of interest" description="Disordered" evidence="1">
    <location>
        <begin position="68"/>
        <end position="96"/>
    </location>
</feature>
<keyword evidence="4" id="KW-1185">Reference proteome</keyword>
<reference evidence="3" key="1">
    <citation type="submission" date="2019-06" db="EMBL/GenBank/DDBJ databases">
        <authorList>
            <person name="Zheng W."/>
        </authorList>
    </citation>
    <scope>NUCLEOTIDE SEQUENCE</scope>
    <source>
        <strain evidence="3">QDHG01</strain>
    </source>
</reference>
<accession>A0A8J8SY30</accession>
<feature type="region of interest" description="Disordered" evidence="1">
    <location>
        <begin position="951"/>
        <end position="982"/>
    </location>
</feature>
<dbReference type="Pfam" id="PF13155">
    <property type="entry name" value="Toprim_2"/>
    <property type="match status" value="1"/>
</dbReference>
<dbReference type="Gene3D" id="3.40.1360.10">
    <property type="match status" value="1"/>
</dbReference>
<comment type="caution">
    <text evidence="3">The sequence shown here is derived from an EMBL/GenBank/DDBJ whole genome shotgun (WGS) entry which is preliminary data.</text>
</comment>
<name>A0A8J8SY30_HALGN</name>
<dbReference type="GO" id="GO:0008270">
    <property type="term" value="F:zinc ion binding"/>
    <property type="evidence" value="ECO:0007669"/>
    <property type="project" value="InterPro"/>
</dbReference>
<gene>
    <name evidence="3" type="ORF">FGO68_gene15066</name>
</gene>
<dbReference type="Proteomes" id="UP000785679">
    <property type="component" value="Unassembled WGS sequence"/>
</dbReference>
<dbReference type="SUPFAM" id="SSF56731">
    <property type="entry name" value="DNA primase core"/>
    <property type="match status" value="1"/>
</dbReference>
<sequence length="1127" mass="130506">MLIKKGSTIVRRAKQEIVVLNSKLLKCTTVRKFSYNKFLGDNDGFQAQGYQRRELSQKEFYDKVNYRGGYQSDQQRQNGFKNSRGFQSSSDIEEGGDAAAQNLQGNTSRIQMSRYHEMRPQEVAMFLQTHRIQYKEQNSNFTLRYCPLCAKPHNNDYSNMYTMNIQTNSGVYHCFRCGNKGNWFQFKDTVMQRYYGKSLDQMVGDMGGVTNVQGEEFSNAVNAKYDIKQAFNAYLQLNKDIYPEISEYLTSLAKPEYRGIRKEVLEVFKVGVGKEKFRNDAEQLSWFDAVYFPLYAPKSKKTLAREKAEPEKITEEQKIMNTEQYELVKMKVRGVGKENKHRQKFLPSGSEIKGLFGLTTVSDSDKAIFITEGEFDAMAVYQETGVPAVSLPNGANHLPIQFLPFFDRFERIYLWMDADEAGRNSMEKFAQKLGSKRVTIIDSRLKDSEGGPKDANDALRMGLDFKELIESCGRSLGDKNLLSFSDIKEKVLARILNFDELSGIQSKYFTFYNRTLKGFRRGELTLITGATGSGKTTFLSQLSLDFLQQGVPTLWGSFEIKNDILAQSMLQQFSKKKLVDGKEERLDLLIEEFEQHPLYFMNFYGSTPIDLMFETLDYAIYAYDIQLICIDNMQFMLSQQAQGPNKFELQDMVASKLRKLATDLNVHICVIIHPKKVEDDNNLTVGSIFGTAKISQEADSIMILQKNNMPNYRILQVKKNRFDGEVGEVSLLFNPDNKRYFEITSEEKQKMLLTQGNYKSIFKDRVDKYGSIEPVIDKKAIAMKVENAKKPAENRTAQIAKQDLEYYAKLRGLDHDDEAAKPQEFSTKSIHEFYHTETDVRHVSEIMDEEQIHETLIAMKEDDFDLQAEVTTKKIHPEAIDDTQPEEEEQQIVDAYPEELPDLSIKQEELDQAFKQQQAAHQAPESIDSFKEQLDKQKQAQLEKIIAHMKNLQEQPLEPSEPPKKRYYKQDPQNQYQPNQYQRRAQYKSGPEPLAMEGYIFPLRYTMEEGETESEYPRQLLDSLRLVKDPQIDELIRPIWIKKEQIQWVESFRGTSFAQNFKRAQAQMDEEDLGVKSEYNEFSPSEEMIAESDESQVIQHQVRQQQLEERNKLRLEELAKKLKGKKF</sequence>
<dbReference type="Gene3D" id="3.90.580.10">
    <property type="entry name" value="Zinc finger, CHC2-type domain"/>
    <property type="match status" value="1"/>
</dbReference>
<feature type="compositionally biased region" description="Low complexity" evidence="1">
    <location>
        <begin position="970"/>
        <end position="982"/>
    </location>
</feature>
<dbReference type="PANTHER" id="PTHR12873">
    <property type="entry name" value="T7-LIKE MITOCHONDRIAL DNA HELICASE"/>
    <property type="match status" value="1"/>
</dbReference>
<dbReference type="GO" id="GO:0006260">
    <property type="term" value="P:DNA replication"/>
    <property type="evidence" value="ECO:0007669"/>
    <property type="project" value="InterPro"/>
</dbReference>
<dbReference type="CDD" id="cd01029">
    <property type="entry name" value="TOPRIM_primases"/>
    <property type="match status" value="1"/>
</dbReference>
<dbReference type="EMBL" id="RRYP01016912">
    <property type="protein sequence ID" value="TNV74508.1"/>
    <property type="molecule type" value="Genomic_DNA"/>
</dbReference>
<feature type="compositionally biased region" description="Polar residues" evidence="1">
    <location>
        <begin position="71"/>
        <end position="90"/>
    </location>
</feature>
<dbReference type="InterPro" id="IPR036977">
    <property type="entry name" value="DNA_primase_Znf_CHC2"/>
</dbReference>
<evidence type="ECO:0000259" key="2">
    <source>
        <dbReference type="PROSITE" id="PS51199"/>
    </source>
</evidence>
<dbReference type="InterPro" id="IPR034154">
    <property type="entry name" value="TOPRIM_DnaG/twinkle"/>
</dbReference>
<dbReference type="InterPro" id="IPR027032">
    <property type="entry name" value="Twinkle-like"/>
</dbReference>
<dbReference type="AlphaFoldDB" id="A0A8J8SY30"/>
<proteinExistence type="predicted"/>
<dbReference type="Gene3D" id="3.40.50.300">
    <property type="entry name" value="P-loop containing nucleotide triphosphate hydrolases"/>
    <property type="match status" value="1"/>
</dbReference>
<dbReference type="GO" id="GO:0003697">
    <property type="term" value="F:single-stranded DNA binding"/>
    <property type="evidence" value="ECO:0007669"/>
    <property type="project" value="InterPro"/>
</dbReference>
<dbReference type="Pfam" id="PF03796">
    <property type="entry name" value="DnaB_C"/>
    <property type="match status" value="1"/>
</dbReference>
<dbReference type="PROSITE" id="PS51199">
    <property type="entry name" value="SF4_HELICASE"/>
    <property type="match status" value="1"/>
</dbReference>
<dbReference type="OrthoDB" id="275278at2759"/>
<dbReference type="CDD" id="cd01122">
    <property type="entry name" value="Twinkle_C"/>
    <property type="match status" value="1"/>
</dbReference>
<dbReference type="InterPro" id="IPR027417">
    <property type="entry name" value="P-loop_NTPase"/>
</dbReference>
<dbReference type="GO" id="GO:0043139">
    <property type="term" value="F:5'-3' DNA helicase activity"/>
    <property type="evidence" value="ECO:0007669"/>
    <property type="project" value="InterPro"/>
</dbReference>
<evidence type="ECO:0000313" key="3">
    <source>
        <dbReference type="EMBL" id="TNV74508.1"/>
    </source>
</evidence>
<organism evidence="3 4">
    <name type="scientific">Halteria grandinella</name>
    <dbReference type="NCBI Taxonomy" id="5974"/>
    <lineage>
        <taxon>Eukaryota</taxon>
        <taxon>Sar</taxon>
        <taxon>Alveolata</taxon>
        <taxon>Ciliophora</taxon>
        <taxon>Intramacronucleata</taxon>
        <taxon>Spirotrichea</taxon>
        <taxon>Stichotrichia</taxon>
        <taxon>Sporadotrichida</taxon>
        <taxon>Halteriidae</taxon>
        <taxon>Halteria</taxon>
    </lineage>
</organism>
<dbReference type="PANTHER" id="PTHR12873:SF0">
    <property type="entry name" value="TWINKLE MTDNA HELICASE"/>
    <property type="match status" value="1"/>
</dbReference>